<dbReference type="SUPFAM" id="SSF52058">
    <property type="entry name" value="L domain-like"/>
    <property type="match status" value="1"/>
</dbReference>
<dbReference type="AlphaFoldDB" id="A0A498JEY1"/>
<proteinExistence type="predicted"/>
<dbReference type="PANTHER" id="PTHR11017:SF575">
    <property type="entry name" value="ADP-RIBOSYL CYCLASE_CYCLIC ADP-RIBOSE HYDROLASE"/>
    <property type="match status" value="1"/>
</dbReference>
<dbReference type="PROSITE" id="PS51450">
    <property type="entry name" value="LRR"/>
    <property type="match status" value="1"/>
</dbReference>
<dbReference type="Pfam" id="PF01582">
    <property type="entry name" value="TIR"/>
    <property type="match status" value="1"/>
</dbReference>
<feature type="region of interest" description="Disordered" evidence="2">
    <location>
        <begin position="551"/>
        <end position="577"/>
    </location>
</feature>
<evidence type="ECO:0000256" key="2">
    <source>
        <dbReference type="SAM" id="MobiDB-lite"/>
    </source>
</evidence>
<comment type="caution">
    <text evidence="4">The sequence shown here is derived from an EMBL/GenBank/DDBJ whole genome shotgun (WGS) entry which is preliminary data.</text>
</comment>
<feature type="compositionally biased region" description="Basic and acidic residues" evidence="2">
    <location>
        <begin position="509"/>
        <end position="534"/>
    </location>
</feature>
<evidence type="ECO:0000259" key="3">
    <source>
        <dbReference type="PROSITE" id="PS50104"/>
    </source>
</evidence>
<keyword evidence="5" id="KW-1185">Reference proteome</keyword>
<evidence type="ECO:0000313" key="5">
    <source>
        <dbReference type="Proteomes" id="UP000290289"/>
    </source>
</evidence>
<gene>
    <name evidence="4" type="ORF">DVH24_013943</name>
</gene>
<dbReference type="EMBL" id="RDQH01000333">
    <property type="protein sequence ID" value="RXH93367.1"/>
    <property type="molecule type" value="Genomic_DNA"/>
</dbReference>
<dbReference type="InterPro" id="IPR000157">
    <property type="entry name" value="TIR_dom"/>
</dbReference>
<dbReference type="PANTHER" id="PTHR11017">
    <property type="entry name" value="LEUCINE-RICH REPEAT-CONTAINING PROTEIN"/>
    <property type="match status" value="1"/>
</dbReference>
<accession>A0A498JEY1</accession>
<dbReference type="Gene3D" id="3.40.50.10140">
    <property type="entry name" value="Toll/interleukin-1 receptor homology (TIR) domain"/>
    <property type="match status" value="1"/>
</dbReference>
<evidence type="ECO:0000313" key="4">
    <source>
        <dbReference type="EMBL" id="RXH93367.1"/>
    </source>
</evidence>
<dbReference type="GO" id="GO:0006952">
    <property type="term" value="P:defense response"/>
    <property type="evidence" value="ECO:0007669"/>
    <property type="project" value="InterPro"/>
</dbReference>
<dbReference type="InterPro" id="IPR044974">
    <property type="entry name" value="Disease_R_plants"/>
</dbReference>
<feature type="domain" description="TIR" evidence="3">
    <location>
        <begin position="50"/>
        <end position="221"/>
    </location>
</feature>
<dbReference type="Pfam" id="PF00560">
    <property type="entry name" value="LRR_1"/>
    <property type="match status" value="1"/>
</dbReference>
<dbReference type="Gene3D" id="3.80.10.10">
    <property type="entry name" value="Ribonuclease Inhibitor"/>
    <property type="match status" value="1"/>
</dbReference>
<dbReference type="InterPro" id="IPR001611">
    <property type="entry name" value="Leu-rich_rpt"/>
</dbReference>
<name>A0A498JEY1_MALDO</name>
<keyword evidence="1" id="KW-0520">NAD</keyword>
<dbReference type="GO" id="GO:0007165">
    <property type="term" value="P:signal transduction"/>
    <property type="evidence" value="ECO:0007669"/>
    <property type="project" value="InterPro"/>
</dbReference>
<reference evidence="4 5" key="1">
    <citation type="submission" date="2018-10" db="EMBL/GenBank/DDBJ databases">
        <title>A high-quality apple genome assembly.</title>
        <authorList>
            <person name="Hu J."/>
        </authorList>
    </citation>
    <scope>NUCLEOTIDE SEQUENCE [LARGE SCALE GENOMIC DNA]</scope>
    <source>
        <strain evidence="5">cv. HFTH1</strain>
        <tissue evidence="4">Young leaf</tissue>
    </source>
</reference>
<feature type="region of interest" description="Disordered" evidence="2">
    <location>
        <begin position="479"/>
        <end position="534"/>
    </location>
</feature>
<dbReference type="PROSITE" id="PS50104">
    <property type="entry name" value="TIR"/>
    <property type="match status" value="1"/>
</dbReference>
<dbReference type="InterPro" id="IPR035897">
    <property type="entry name" value="Toll_tir_struct_dom_sf"/>
</dbReference>
<dbReference type="FunFam" id="3.40.50.10140:FF:000007">
    <property type="entry name" value="Disease resistance protein (TIR-NBS-LRR class)"/>
    <property type="match status" value="1"/>
</dbReference>
<organism evidence="4 5">
    <name type="scientific">Malus domestica</name>
    <name type="common">Apple</name>
    <name type="synonym">Pyrus malus</name>
    <dbReference type="NCBI Taxonomy" id="3750"/>
    <lineage>
        <taxon>Eukaryota</taxon>
        <taxon>Viridiplantae</taxon>
        <taxon>Streptophyta</taxon>
        <taxon>Embryophyta</taxon>
        <taxon>Tracheophyta</taxon>
        <taxon>Spermatophyta</taxon>
        <taxon>Magnoliopsida</taxon>
        <taxon>eudicotyledons</taxon>
        <taxon>Gunneridae</taxon>
        <taxon>Pentapetalae</taxon>
        <taxon>rosids</taxon>
        <taxon>fabids</taxon>
        <taxon>Rosales</taxon>
        <taxon>Rosaceae</taxon>
        <taxon>Amygdaloideae</taxon>
        <taxon>Maleae</taxon>
        <taxon>Malus</taxon>
    </lineage>
</organism>
<dbReference type="InterPro" id="IPR032675">
    <property type="entry name" value="LRR_dom_sf"/>
</dbReference>
<feature type="compositionally biased region" description="Basic and acidic residues" evidence="2">
    <location>
        <begin position="479"/>
        <end position="499"/>
    </location>
</feature>
<dbReference type="Proteomes" id="UP000290289">
    <property type="component" value="Chromosome 7"/>
</dbReference>
<evidence type="ECO:0000256" key="1">
    <source>
        <dbReference type="ARBA" id="ARBA00023027"/>
    </source>
</evidence>
<protein>
    <recommendedName>
        <fullName evidence="3">TIR domain-containing protein</fullName>
    </recommendedName>
</protein>
<sequence>MARLGSAKFGKSIYVILVQQQLMYTSTALEAYCPSSPSSPTTSSSSLEDEIYDVFLSFSEDTRKTFTDHLYWKLKAARLDTFIDENESMRREEAISDKVKRAIRGSRIAVIIFSRRYADSIRCLEELVKIMECKRTMEQMVLPIFYDVDPSDVKNQSGTFAKAFKKHENHFHQVKDKDEKLWLWRNALTEAADLAGEDFAKTDGYEGEFIRKIIDGITRILKNTSLGVATGQEGNLMMHDMIRDMGREIGLAESSGNPEERSRLRVPEDVAGVLRNNSGTRKIIGLSLDSHESDKPGCSTESFQKMQILRALKLTGSCMHHSTLARSPDFLEIIKLEKLILKGLPDLSEIHYSAAHLFNLNYLSPDLLMELIIDDCKSLSKFLPSTVQQKNLKHLSLVNCKLTNDAIPKDLGGLSSLEVLDLRGNAFSRPPSLSGLSKLQVLHLGNCKNLGALPDLPKKSKILKANEFMALKKKTVRRADKEQFREGKSADREQKKLEEEAAEENEFMALEKKPVRRADKEQLREGESADDEQKKLEEEAFMALERKAVRRPDKGQFKEGESADEEQKKLNEEAADKNEFMALEREAVRRADIRQFMEGHTFAHPVILYRRTVLSKKKRTILGYSLASAKKIDCTVAQ</sequence>
<dbReference type="SUPFAM" id="SSF52200">
    <property type="entry name" value="Toll/Interleukin receptor TIR domain"/>
    <property type="match status" value="1"/>
</dbReference>
<dbReference type="SMART" id="SM00255">
    <property type="entry name" value="TIR"/>
    <property type="match status" value="1"/>
</dbReference>